<dbReference type="InterPro" id="IPR008780">
    <property type="entry name" value="Plasmodium_Vir"/>
</dbReference>
<dbReference type="AlphaFoldDB" id="A0A1G4E425"/>
<sequence length="343" mass="39270">MAGDGYKGDPDTDSIPLISENFYNNMNKEHNDLSYYSNYCEGITWGKNEDQVKEICKKYIRYLETSNELKIVNPSYDVCILLNYWIYDKLAEIFKGEDSLKNIGLAFVSLQYIWSKHYYYPGKTVNYNICKPEFETDNQEDWKNRKKLYDYYVDYNYLISMANILDDKCEYYKKIKEKQAIFDYFDRPCESNSNKCPKFYHNCKSYNPKNVLATLPCHSKMGEVMPHPAAGEDASRSRALHLPEPSGEGPGLPQHLDGPQNTESTLGTSGIGKKVTHTVLGAAPIFLTATALYRYTPLGPWIRRLRGSNTNSMSAVGGVSTYMQETGDIFSDNEANYVSYQPM</sequence>
<dbReference type="OrthoDB" id="381989at2759"/>
<evidence type="ECO:0000256" key="1">
    <source>
        <dbReference type="SAM" id="MobiDB-lite"/>
    </source>
</evidence>
<evidence type="ECO:0000313" key="4">
    <source>
        <dbReference type="Proteomes" id="UP000305196"/>
    </source>
</evidence>
<organism evidence="2 4">
    <name type="scientific">Plasmodium vivax</name>
    <name type="common">malaria parasite P. vivax</name>
    <dbReference type="NCBI Taxonomy" id="5855"/>
    <lineage>
        <taxon>Eukaryota</taxon>
        <taxon>Sar</taxon>
        <taxon>Alveolata</taxon>
        <taxon>Apicomplexa</taxon>
        <taxon>Aconoidasida</taxon>
        <taxon>Haemosporida</taxon>
        <taxon>Plasmodiidae</taxon>
        <taxon>Plasmodium</taxon>
        <taxon>Plasmodium (Plasmodium)</taxon>
    </lineage>
</organism>
<accession>A0A1G4E425</accession>
<proteinExistence type="predicted"/>
<dbReference type="Proteomes" id="UP000220605">
    <property type="component" value="Unassembled WGS sequence"/>
</dbReference>
<dbReference type="Proteomes" id="UP000305196">
    <property type="component" value="Unassembled WGS sequence"/>
</dbReference>
<feature type="region of interest" description="Disordered" evidence="1">
    <location>
        <begin position="224"/>
        <end position="270"/>
    </location>
</feature>
<dbReference type="VEuPathDB" id="PlasmoDB:PVX_026190"/>
<evidence type="ECO:0000313" key="2">
    <source>
        <dbReference type="EMBL" id="SCA60527.1"/>
    </source>
</evidence>
<reference evidence="2 4" key="1">
    <citation type="submission" date="2016-07" db="EMBL/GenBank/DDBJ databases">
        <authorList>
            <consortium name="Pathogen Informatics"/>
        </authorList>
    </citation>
    <scope>NUCLEOTIDE SEQUENCE [LARGE SCALE GENOMIC DNA]</scope>
</reference>
<name>A0A1G4E425_PLAVI</name>
<protein>
    <submittedName>
        <fullName evidence="2">VIR protein</fullName>
    </submittedName>
</protein>
<evidence type="ECO:0000313" key="3">
    <source>
        <dbReference type="EMBL" id="VUZ99647.1"/>
    </source>
</evidence>
<feature type="compositionally biased region" description="Polar residues" evidence="1">
    <location>
        <begin position="259"/>
        <end position="268"/>
    </location>
</feature>
<dbReference type="Pfam" id="PF05795">
    <property type="entry name" value="Plasmodium_Vir"/>
    <property type="match status" value="2"/>
</dbReference>
<dbReference type="EMBL" id="FLYI01000255">
    <property type="protein sequence ID" value="SCA60527.1"/>
    <property type="molecule type" value="Genomic_DNA"/>
</dbReference>
<dbReference type="EMBL" id="FLZR02000008">
    <property type="protein sequence ID" value="VUZ99647.1"/>
    <property type="molecule type" value="Genomic_DNA"/>
</dbReference>
<dbReference type="VEuPathDB" id="PlasmoDB:PVP01_0003620"/>
<dbReference type="VEuPathDB" id="PlasmoDB:PVW1_040035000"/>
<gene>
    <name evidence="2" type="ORF">PVC01_000079300</name>
    <name evidence="3" type="ORF">PVP01_0003620</name>
</gene>
<dbReference type="VEuPathDB" id="PlasmoDB:PVPAM_110057400"/>
<feature type="compositionally biased region" description="Low complexity" evidence="1">
    <location>
        <begin position="242"/>
        <end position="253"/>
    </location>
</feature>